<dbReference type="EMBL" id="PFGC01000041">
    <property type="protein sequence ID" value="PIW36752.1"/>
    <property type="molecule type" value="Genomic_DNA"/>
</dbReference>
<dbReference type="AlphaFoldDB" id="A0A2M7H3F0"/>
<protein>
    <recommendedName>
        <fullName evidence="1">Glycosyltransferase 2-like domain-containing protein</fullName>
    </recommendedName>
</protein>
<evidence type="ECO:0000313" key="2">
    <source>
        <dbReference type="EMBL" id="PIW36752.1"/>
    </source>
</evidence>
<name>A0A2M7H3F0_9BACT</name>
<dbReference type="SUPFAM" id="SSF53448">
    <property type="entry name" value="Nucleotide-diphospho-sugar transferases"/>
    <property type="match status" value="1"/>
</dbReference>
<dbReference type="InterPro" id="IPR001173">
    <property type="entry name" value="Glyco_trans_2-like"/>
</dbReference>
<accession>A0A2M7H3F0</accession>
<dbReference type="Pfam" id="PF00535">
    <property type="entry name" value="Glycos_transf_2"/>
    <property type="match status" value="1"/>
</dbReference>
<evidence type="ECO:0000259" key="1">
    <source>
        <dbReference type="Pfam" id="PF00535"/>
    </source>
</evidence>
<comment type="caution">
    <text evidence="2">The sequence shown here is derived from an EMBL/GenBank/DDBJ whole genome shotgun (WGS) entry which is preliminary data.</text>
</comment>
<dbReference type="Gene3D" id="3.90.550.10">
    <property type="entry name" value="Spore Coat Polysaccharide Biosynthesis Protein SpsA, Chain A"/>
    <property type="match status" value="1"/>
</dbReference>
<gene>
    <name evidence="2" type="ORF">COW24_03645</name>
</gene>
<feature type="domain" description="Glycosyltransferase 2-like" evidence="1">
    <location>
        <begin position="7"/>
        <end position="116"/>
    </location>
</feature>
<dbReference type="CDD" id="cd02511">
    <property type="entry name" value="Beta4Glucosyltransferase"/>
    <property type="match status" value="1"/>
</dbReference>
<dbReference type="InterPro" id="IPR029044">
    <property type="entry name" value="Nucleotide-diphossugar_trans"/>
</dbReference>
<dbReference type="PANTHER" id="PTHR43630">
    <property type="entry name" value="POLY-BETA-1,6-N-ACETYL-D-GLUCOSAMINE SYNTHASE"/>
    <property type="match status" value="1"/>
</dbReference>
<reference evidence="2 3" key="1">
    <citation type="submission" date="2017-09" db="EMBL/GenBank/DDBJ databases">
        <title>Depth-based differentiation of microbial function through sediment-hosted aquifers and enrichment of novel symbionts in the deep terrestrial subsurface.</title>
        <authorList>
            <person name="Probst A.J."/>
            <person name="Ladd B."/>
            <person name="Jarett J.K."/>
            <person name="Geller-Mcgrath D.E."/>
            <person name="Sieber C.M."/>
            <person name="Emerson J.B."/>
            <person name="Anantharaman K."/>
            <person name="Thomas B.C."/>
            <person name="Malmstrom R."/>
            <person name="Stieglmeier M."/>
            <person name="Klingl A."/>
            <person name="Woyke T."/>
            <person name="Ryan C.M."/>
            <person name="Banfield J.F."/>
        </authorList>
    </citation>
    <scope>NUCLEOTIDE SEQUENCE [LARGE SCALE GENOMIC DNA]</scope>
    <source>
        <strain evidence="2">CG15_BIG_FIL_POST_REV_8_21_14_020_45_12</strain>
    </source>
</reference>
<dbReference type="PANTHER" id="PTHR43630:SF2">
    <property type="entry name" value="GLYCOSYLTRANSFERASE"/>
    <property type="match status" value="1"/>
</dbReference>
<dbReference type="Proteomes" id="UP000230292">
    <property type="component" value="Unassembled WGS sequence"/>
</dbReference>
<organism evidence="2 3">
    <name type="scientific">Candidatus Kerfeldbacteria bacterium CG15_BIG_FIL_POST_REV_8_21_14_020_45_12</name>
    <dbReference type="NCBI Taxonomy" id="2014247"/>
    <lineage>
        <taxon>Bacteria</taxon>
        <taxon>Candidatus Kerfeldiibacteriota</taxon>
    </lineage>
</organism>
<evidence type="ECO:0000313" key="3">
    <source>
        <dbReference type="Proteomes" id="UP000230292"/>
    </source>
</evidence>
<proteinExistence type="predicted"/>
<sequence>MERHKITVITPFHDAHGQTIEATLKSLHWADEILVIDDESSARYRPVLEKYTSSIFTRKLDTFSKQWTYAMDRAKHEWIFFVASDEVVSPELAVEIQRALESPVEDGFVIRRRDFMFGKWIKHGGFSHKHMRLFRADKGYWSNDAVHETVLLPEGSTTRTLDNVVYHFSYVEMSATVEKYTKYAKLEAGQIIEERGYAKQTRVSLTEMCKVTLQMFYYGMKESLGLIVFKGGFLDGTYGLYMCMEKGFYYFLVHAQVFSYLYKRRHAAEITSILEEHGVPPELYLNKIEQPEED</sequence>